<accession>A0A9J6C1F2</accession>
<comment type="caution">
    <text evidence="3">The sequence shown here is derived from an EMBL/GenBank/DDBJ whole genome shotgun (WGS) entry which is preliminary data.</text>
</comment>
<sequence>MLDEKFIMKARKELREEENRKKQALEHFREWIRKHPYIKQIRQDDIFLLQFLRTKKYSMDMAFRSFENYNLAQKKYAKWFDIVDSDFDQMMALYKAGYIFPLRERDEEGRKIIFIQLRRLDPEQFTSADAIRLSAVVSTALMEEEETQIAGTATIIDHEGMTMKQTSMFSVTDIVDFADCIKNSVGRHKKLYVVNLPPFALFLLEAARSTLNDKLKKRIVIAKDMKDLANYIDPLLLPKEHGGKYTEEEHKEFFDNYFRAVRPKLEEIKARVVDWSKVPDLKMNSKESVGSFRKLEID</sequence>
<dbReference type="GO" id="GO:0016020">
    <property type="term" value="C:membrane"/>
    <property type="evidence" value="ECO:0007669"/>
    <property type="project" value="TreeGrafter"/>
</dbReference>
<dbReference type="InterPro" id="IPR036273">
    <property type="entry name" value="CRAL/TRIO_N_dom_sf"/>
</dbReference>
<dbReference type="PANTHER" id="PTHR10174">
    <property type="entry name" value="ALPHA-TOCOPHEROL TRANSFER PROTEIN-RELATED"/>
    <property type="match status" value="1"/>
</dbReference>
<dbReference type="SUPFAM" id="SSF46938">
    <property type="entry name" value="CRAL/TRIO N-terminal domain"/>
    <property type="match status" value="1"/>
</dbReference>
<protein>
    <recommendedName>
        <fullName evidence="2">CRAL-TRIO domain-containing protein</fullName>
    </recommendedName>
</protein>
<dbReference type="PROSITE" id="PS50191">
    <property type="entry name" value="CRAL_TRIO"/>
    <property type="match status" value="1"/>
</dbReference>
<dbReference type="GO" id="GO:1902936">
    <property type="term" value="F:phosphatidylinositol bisphosphate binding"/>
    <property type="evidence" value="ECO:0007669"/>
    <property type="project" value="TreeGrafter"/>
</dbReference>
<dbReference type="CDD" id="cd00170">
    <property type="entry name" value="SEC14"/>
    <property type="match status" value="1"/>
</dbReference>
<keyword evidence="1" id="KW-0175">Coiled coil</keyword>
<dbReference type="OrthoDB" id="6722538at2759"/>
<dbReference type="EMBL" id="JADBJN010000002">
    <property type="protein sequence ID" value="KAG5675996.1"/>
    <property type="molecule type" value="Genomic_DNA"/>
</dbReference>
<name>A0A9J6C1F2_POLVA</name>
<proteinExistence type="predicted"/>
<evidence type="ECO:0000313" key="4">
    <source>
        <dbReference type="Proteomes" id="UP001107558"/>
    </source>
</evidence>
<dbReference type="Proteomes" id="UP001107558">
    <property type="component" value="Chromosome 2"/>
</dbReference>
<dbReference type="Gene3D" id="3.40.525.10">
    <property type="entry name" value="CRAL-TRIO lipid binding domain"/>
    <property type="match status" value="1"/>
</dbReference>
<dbReference type="Pfam" id="PF00650">
    <property type="entry name" value="CRAL_TRIO"/>
    <property type="match status" value="1"/>
</dbReference>
<feature type="coiled-coil region" evidence="1">
    <location>
        <begin position="7"/>
        <end position="34"/>
    </location>
</feature>
<dbReference type="Gene3D" id="1.10.8.20">
    <property type="entry name" value="N-terminal domain of phosphatidylinositol transfer protein sec14p"/>
    <property type="match status" value="1"/>
</dbReference>
<dbReference type="PRINTS" id="PR00180">
    <property type="entry name" value="CRETINALDHBP"/>
</dbReference>
<dbReference type="SMART" id="SM00516">
    <property type="entry name" value="SEC14"/>
    <property type="match status" value="1"/>
</dbReference>
<dbReference type="InterPro" id="IPR036865">
    <property type="entry name" value="CRAL-TRIO_dom_sf"/>
</dbReference>
<feature type="domain" description="CRAL-TRIO" evidence="2">
    <location>
        <begin position="87"/>
        <end position="249"/>
    </location>
</feature>
<evidence type="ECO:0000259" key="2">
    <source>
        <dbReference type="PROSITE" id="PS50191"/>
    </source>
</evidence>
<evidence type="ECO:0000313" key="3">
    <source>
        <dbReference type="EMBL" id="KAG5675996.1"/>
    </source>
</evidence>
<dbReference type="SUPFAM" id="SSF52087">
    <property type="entry name" value="CRAL/TRIO domain"/>
    <property type="match status" value="1"/>
</dbReference>
<dbReference type="PANTHER" id="PTHR10174:SF166">
    <property type="entry name" value="LD40136P"/>
    <property type="match status" value="1"/>
</dbReference>
<gene>
    <name evidence="3" type="ORF">PVAND_005851</name>
</gene>
<keyword evidence="4" id="KW-1185">Reference proteome</keyword>
<organism evidence="3 4">
    <name type="scientific">Polypedilum vanderplanki</name>
    <name type="common">Sleeping chironomid midge</name>
    <dbReference type="NCBI Taxonomy" id="319348"/>
    <lineage>
        <taxon>Eukaryota</taxon>
        <taxon>Metazoa</taxon>
        <taxon>Ecdysozoa</taxon>
        <taxon>Arthropoda</taxon>
        <taxon>Hexapoda</taxon>
        <taxon>Insecta</taxon>
        <taxon>Pterygota</taxon>
        <taxon>Neoptera</taxon>
        <taxon>Endopterygota</taxon>
        <taxon>Diptera</taxon>
        <taxon>Nematocera</taxon>
        <taxon>Chironomoidea</taxon>
        <taxon>Chironomidae</taxon>
        <taxon>Chironominae</taxon>
        <taxon>Polypedilum</taxon>
        <taxon>Polypedilum</taxon>
    </lineage>
</organism>
<dbReference type="AlphaFoldDB" id="A0A9J6C1F2"/>
<reference evidence="3" key="1">
    <citation type="submission" date="2021-03" db="EMBL/GenBank/DDBJ databases">
        <title>Chromosome level genome of the anhydrobiotic midge Polypedilum vanderplanki.</title>
        <authorList>
            <person name="Yoshida Y."/>
            <person name="Kikawada T."/>
            <person name="Gusev O."/>
        </authorList>
    </citation>
    <scope>NUCLEOTIDE SEQUENCE</scope>
    <source>
        <strain evidence="3">NIAS01</strain>
        <tissue evidence="3">Whole body or cell culture</tissue>
    </source>
</reference>
<evidence type="ECO:0000256" key="1">
    <source>
        <dbReference type="SAM" id="Coils"/>
    </source>
</evidence>
<dbReference type="InterPro" id="IPR001251">
    <property type="entry name" value="CRAL-TRIO_dom"/>
</dbReference>